<dbReference type="InterPro" id="IPR051915">
    <property type="entry name" value="Cellulose_Degrad_GH3"/>
</dbReference>
<keyword evidence="5 8" id="KW-0378">Hydrolase</keyword>
<dbReference type="AlphaFoldDB" id="A0A9D2LFW5"/>
<dbReference type="SUPFAM" id="SSF51445">
    <property type="entry name" value="(Trans)glycosidases"/>
    <property type="match status" value="1"/>
</dbReference>
<accession>A0A9D2LFW5</accession>
<dbReference type="PANTHER" id="PTHR30620:SF16">
    <property type="entry name" value="LYSOSOMAL BETA GLUCOSIDASE"/>
    <property type="match status" value="1"/>
</dbReference>
<sequence length="680" mass="74544">MSQQIPISSRHKSILEIDGLRFRDLDGDGQLTPYEDWRLSPAERAADLVGRMTPEEKIGLMVISSRPMGISQHNKELTSHDGALDEQHLPIRLDPHTSEMIPFEGTSEMITSRHMRHFIMREEPTGARIATWINAMNEVAETTRLGIPVVVAANSKNETGGFKLGGSPEDQPFTQWPGTLGLAASGSLEVIRDFAEHSRAEWVASGLRKGYMYMADLLTDPRWYRGHGTFGEDPEFVSEAIGAIVRGFQGEQGLRTDGVALTTKHFPGGGARENGTDPHYAEGRFNVYPTPGSLENYHLPPFQAAIDAGTASVMPYYAVPSRQKSATPQGRVTEFEQLGFAFNTEILGLLRSMGHEGYINSDSGVLSKMAWGVEEASTAERVGLAVRAGTDIFADTNDVGSVREAYLTGHVSTERLDDAARRLLVELFQLGLFDDPYVDPQEADRVVANAEAEAAAADAHRRSVVLAKNHQQTLPLRPESLRGKKVYVELMAKDLLVRDLDGLRDRLEAVHPEVDFTSDHRGADVALVLMKPYVGSYFDYVGLNDISIGAHSHIDITKLRRIRESVDTLVIGLNAMFPWLLDSIEPIADALLIGFDTRYETMVEAALGGFEPTGRLPITFPCDASAIAVDDRGVCASPNDVPGFAKEQHMGGRPYVYVDADGSRYQLGHGLGWTRDGAGT</sequence>
<dbReference type="GO" id="GO:0008422">
    <property type="term" value="F:beta-glucosidase activity"/>
    <property type="evidence" value="ECO:0007669"/>
    <property type="project" value="UniProtKB-EC"/>
</dbReference>
<evidence type="ECO:0000256" key="6">
    <source>
        <dbReference type="ARBA" id="ARBA00023295"/>
    </source>
</evidence>
<dbReference type="PANTHER" id="PTHR30620">
    <property type="entry name" value="PERIPLASMIC BETA-GLUCOSIDASE-RELATED"/>
    <property type="match status" value="1"/>
</dbReference>
<evidence type="ECO:0000259" key="7">
    <source>
        <dbReference type="Pfam" id="PF00933"/>
    </source>
</evidence>
<dbReference type="InterPro" id="IPR017853">
    <property type="entry name" value="GH"/>
</dbReference>
<dbReference type="InterPro" id="IPR036881">
    <property type="entry name" value="Glyco_hydro_3_C_sf"/>
</dbReference>
<evidence type="ECO:0000256" key="1">
    <source>
        <dbReference type="ARBA" id="ARBA00000448"/>
    </source>
</evidence>
<comment type="caution">
    <text evidence="8">The sequence shown here is derived from an EMBL/GenBank/DDBJ whole genome shotgun (WGS) entry which is preliminary data.</text>
</comment>
<dbReference type="SUPFAM" id="SSF52279">
    <property type="entry name" value="Beta-D-glucan exohydrolase, C-terminal domain"/>
    <property type="match status" value="1"/>
</dbReference>
<evidence type="ECO:0000256" key="3">
    <source>
        <dbReference type="ARBA" id="ARBA00012744"/>
    </source>
</evidence>
<protein>
    <recommendedName>
        <fullName evidence="3">beta-glucosidase</fullName>
        <ecNumber evidence="3">3.2.1.21</ecNumber>
    </recommendedName>
</protein>
<dbReference type="EMBL" id="DWZH01000126">
    <property type="protein sequence ID" value="HJB11874.1"/>
    <property type="molecule type" value="Genomic_DNA"/>
</dbReference>
<name>A0A9D2LFW5_9MICO</name>
<dbReference type="InterPro" id="IPR036962">
    <property type="entry name" value="Glyco_hydro_3_N_sf"/>
</dbReference>
<evidence type="ECO:0000313" key="9">
    <source>
        <dbReference type="Proteomes" id="UP000823823"/>
    </source>
</evidence>
<keyword evidence="6" id="KW-0326">Glycosidase</keyword>
<evidence type="ECO:0000256" key="5">
    <source>
        <dbReference type="ARBA" id="ARBA00022801"/>
    </source>
</evidence>
<dbReference type="Proteomes" id="UP000823823">
    <property type="component" value="Unassembled WGS sequence"/>
</dbReference>
<dbReference type="GO" id="GO:0009251">
    <property type="term" value="P:glucan catabolic process"/>
    <property type="evidence" value="ECO:0007669"/>
    <property type="project" value="TreeGrafter"/>
</dbReference>
<comment type="catalytic activity">
    <reaction evidence="1">
        <text>Hydrolysis of terminal, non-reducing beta-D-glucosyl residues with release of beta-D-glucose.</text>
        <dbReference type="EC" id="3.2.1.21"/>
    </reaction>
</comment>
<keyword evidence="4" id="KW-0732">Signal</keyword>
<dbReference type="EC" id="3.2.1.21" evidence="3"/>
<dbReference type="Gene3D" id="3.40.50.1700">
    <property type="entry name" value="Glycoside hydrolase family 3 C-terminal domain"/>
    <property type="match status" value="1"/>
</dbReference>
<dbReference type="PRINTS" id="PR00133">
    <property type="entry name" value="GLHYDRLASE3"/>
</dbReference>
<evidence type="ECO:0000313" key="8">
    <source>
        <dbReference type="EMBL" id="HJB11874.1"/>
    </source>
</evidence>
<reference evidence="8" key="1">
    <citation type="journal article" date="2021" name="PeerJ">
        <title>Extensive microbial diversity within the chicken gut microbiome revealed by metagenomics and culture.</title>
        <authorList>
            <person name="Gilroy R."/>
            <person name="Ravi A."/>
            <person name="Getino M."/>
            <person name="Pursley I."/>
            <person name="Horton D.L."/>
            <person name="Alikhan N.F."/>
            <person name="Baker D."/>
            <person name="Gharbi K."/>
            <person name="Hall N."/>
            <person name="Watson M."/>
            <person name="Adriaenssens E.M."/>
            <person name="Foster-Nyarko E."/>
            <person name="Jarju S."/>
            <person name="Secka A."/>
            <person name="Antonio M."/>
            <person name="Oren A."/>
            <person name="Chaudhuri R.R."/>
            <person name="La Ragione R."/>
            <person name="Hildebrand F."/>
            <person name="Pallen M.J."/>
        </authorList>
    </citation>
    <scope>NUCLEOTIDE SEQUENCE</scope>
    <source>
        <strain evidence="8">ChiHjej13B12-24818</strain>
    </source>
</reference>
<comment type="similarity">
    <text evidence="2">Belongs to the glycosyl hydrolase 3 family.</text>
</comment>
<dbReference type="Gene3D" id="3.20.20.300">
    <property type="entry name" value="Glycoside hydrolase, family 3, N-terminal domain"/>
    <property type="match status" value="1"/>
</dbReference>
<gene>
    <name evidence="8" type="ORF">H9786_15350</name>
</gene>
<dbReference type="InterPro" id="IPR001764">
    <property type="entry name" value="Glyco_hydro_3_N"/>
</dbReference>
<organism evidence="8 9">
    <name type="scientific">Candidatus Brachybacterium merdavium</name>
    <dbReference type="NCBI Taxonomy" id="2838513"/>
    <lineage>
        <taxon>Bacteria</taxon>
        <taxon>Bacillati</taxon>
        <taxon>Actinomycetota</taxon>
        <taxon>Actinomycetes</taxon>
        <taxon>Micrococcales</taxon>
        <taxon>Dermabacteraceae</taxon>
        <taxon>Brachybacterium</taxon>
    </lineage>
</organism>
<evidence type="ECO:0000256" key="2">
    <source>
        <dbReference type="ARBA" id="ARBA00005336"/>
    </source>
</evidence>
<dbReference type="Pfam" id="PF00933">
    <property type="entry name" value="Glyco_hydro_3"/>
    <property type="match status" value="1"/>
</dbReference>
<evidence type="ECO:0000256" key="4">
    <source>
        <dbReference type="ARBA" id="ARBA00022729"/>
    </source>
</evidence>
<proteinExistence type="inferred from homology"/>
<reference evidence="8" key="2">
    <citation type="submission" date="2021-04" db="EMBL/GenBank/DDBJ databases">
        <authorList>
            <person name="Gilroy R."/>
        </authorList>
    </citation>
    <scope>NUCLEOTIDE SEQUENCE</scope>
    <source>
        <strain evidence="8">ChiHjej13B12-24818</strain>
    </source>
</reference>
<feature type="domain" description="Glycoside hydrolase family 3 N-terminal" evidence="7">
    <location>
        <begin position="126"/>
        <end position="424"/>
    </location>
</feature>